<protein>
    <submittedName>
        <fullName evidence="2">Uncharacterized protein</fullName>
    </submittedName>
</protein>
<dbReference type="OrthoDB" id="2919059at2759"/>
<keyword evidence="3" id="KW-1185">Reference proteome</keyword>
<dbReference type="EMBL" id="JACAZI010000016">
    <property type="protein sequence ID" value="KAF7343056.1"/>
    <property type="molecule type" value="Genomic_DNA"/>
</dbReference>
<proteinExistence type="predicted"/>
<dbReference type="Proteomes" id="UP000620124">
    <property type="component" value="Unassembled WGS sequence"/>
</dbReference>
<evidence type="ECO:0000313" key="3">
    <source>
        <dbReference type="Proteomes" id="UP000620124"/>
    </source>
</evidence>
<dbReference type="AlphaFoldDB" id="A0A8H6XMC5"/>
<gene>
    <name evidence="2" type="ORF">MVEN_01736000</name>
</gene>
<organism evidence="2 3">
    <name type="scientific">Mycena venus</name>
    <dbReference type="NCBI Taxonomy" id="2733690"/>
    <lineage>
        <taxon>Eukaryota</taxon>
        <taxon>Fungi</taxon>
        <taxon>Dikarya</taxon>
        <taxon>Basidiomycota</taxon>
        <taxon>Agaricomycotina</taxon>
        <taxon>Agaricomycetes</taxon>
        <taxon>Agaricomycetidae</taxon>
        <taxon>Agaricales</taxon>
        <taxon>Marasmiineae</taxon>
        <taxon>Mycenaceae</taxon>
        <taxon>Mycena</taxon>
    </lineage>
</organism>
<name>A0A8H6XMC5_9AGAR</name>
<comment type="caution">
    <text evidence="2">The sequence shown here is derived from an EMBL/GenBank/DDBJ whole genome shotgun (WGS) entry which is preliminary data.</text>
</comment>
<feature type="region of interest" description="Disordered" evidence="1">
    <location>
        <begin position="370"/>
        <end position="429"/>
    </location>
</feature>
<sequence>MTTPSLSVEIHSVGSIEDCSSFPPEISRIYRTLAAPLPSWCANGPYPFLSARILPLLSELSQLPTKIYSDSCHTPHSLGDVLNLALSTVSDIRSLIVHYGSSRSAVPFVSSLMRVLAHICARDAIILTGAAFVRPRTTTSQCRGFDGIATMLACHPIQSFGKEPESLTSGSLVDTSSESSDASLPAAYPMSVNGESDCSRSDASSLDVPLDAHVLSGRGNNLSAVLPFFCVADMDNIVDLMSTVACQRHVWGIPQPVIGFALSESGVVAKLVLSWVNPATRIVHIACPAAETAAKQPVPIGVFDLTNVAAALSFVQLVLSLSNDFAIISERAIVGCENNRLDWRSDNLLSEDVGSWKDRVTRWMRDVEISSGKSSSLPPTPRSSPPEGMSPHPSELSEKPMVSSAGKGKTGSHPPEGDRPTVKSHNSSSTFAGVSAKSFDLSDTERADILTWIFDRRVYLCGLIPMTGTVDSEEINEKIAAYHDMCQFVWPSSWNTNSPPPVDPALSDVRTALLNQAVEIQKNAASGEQGAAPFTHKADVGAFTLHNKRHGIKVNEAESRHDWDALLYRFYTVDGEGASPYVLLENSIHFARNQAADRMDTMDAASFIEDQEKEAKQYRDHCSAAQLQATMLSLSYPVVTQAITASTHANALVGNVTKFLRDKDRYKRRMQKRSGKEPRNGICDAILFAALPDEWELIQDAEFIRSAHAEASPAIPSIPLIRKETELQRFTRQLQNPFFACTNETLLDLPAPNPDTISSFENCLLLPHAVAEYKKSSDTEGKALNQGCMYLVSLVTFYSALGIEDYPFLLPGDVGKVGSDPYGLEYSQRTYLIERNVRKFDLSSPIQTFHFATFLLRLRDDQEQLKRRVEAKLMEGGVDRNRLREWRKSAQVAETEAMTEADTGVDTEVVKGTEGSAT</sequence>
<reference evidence="2" key="1">
    <citation type="submission" date="2020-05" db="EMBL/GenBank/DDBJ databases">
        <title>Mycena genomes resolve the evolution of fungal bioluminescence.</title>
        <authorList>
            <person name="Tsai I.J."/>
        </authorList>
    </citation>
    <scope>NUCLEOTIDE SEQUENCE</scope>
    <source>
        <strain evidence="2">CCC161011</strain>
    </source>
</reference>
<accession>A0A8H6XMC5</accession>
<feature type="region of interest" description="Disordered" evidence="1">
    <location>
        <begin position="894"/>
        <end position="918"/>
    </location>
</feature>
<evidence type="ECO:0000313" key="2">
    <source>
        <dbReference type="EMBL" id="KAF7343056.1"/>
    </source>
</evidence>
<evidence type="ECO:0000256" key="1">
    <source>
        <dbReference type="SAM" id="MobiDB-lite"/>
    </source>
</evidence>